<accession>A0A0C3PB96</accession>
<dbReference type="STRING" id="745531.A0A0C3PB96"/>
<dbReference type="GO" id="GO:0005737">
    <property type="term" value="C:cytoplasm"/>
    <property type="evidence" value="ECO:0007669"/>
    <property type="project" value="TreeGrafter"/>
</dbReference>
<reference evidence="3 4" key="1">
    <citation type="journal article" date="2014" name="PLoS Genet.">
        <title>Analysis of the Phlebiopsis gigantea genome, transcriptome and secretome provides insight into its pioneer colonization strategies of wood.</title>
        <authorList>
            <person name="Hori C."/>
            <person name="Ishida T."/>
            <person name="Igarashi K."/>
            <person name="Samejima M."/>
            <person name="Suzuki H."/>
            <person name="Master E."/>
            <person name="Ferreira P."/>
            <person name="Ruiz-Duenas F.J."/>
            <person name="Held B."/>
            <person name="Canessa P."/>
            <person name="Larrondo L.F."/>
            <person name="Schmoll M."/>
            <person name="Druzhinina I.S."/>
            <person name="Kubicek C.P."/>
            <person name="Gaskell J.A."/>
            <person name="Kersten P."/>
            <person name="St John F."/>
            <person name="Glasner J."/>
            <person name="Sabat G."/>
            <person name="Splinter BonDurant S."/>
            <person name="Syed K."/>
            <person name="Yadav J."/>
            <person name="Mgbeahuruike A.C."/>
            <person name="Kovalchuk A."/>
            <person name="Asiegbu F.O."/>
            <person name="Lackner G."/>
            <person name="Hoffmeister D."/>
            <person name="Rencoret J."/>
            <person name="Gutierrez A."/>
            <person name="Sun H."/>
            <person name="Lindquist E."/>
            <person name="Barry K."/>
            <person name="Riley R."/>
            <person name="Grigoriev I.V."/>
            <person name="Henrissat B."/>
            <person name="Kues U."/>
            <person name="Berka R.M."/>
            <person name="Martinez A.T."/>
            <person name="Covert S.F."/>
            <person name="Blanchette R.A."/>
            <person name="Cullen D."/>
        </authorList>
    </citation>
    <scope>NUCLEOTIDE SEQUENCE [LARGE SCALE GENOMIC DNA]</scope>
    <source>
        <strain evidence="3 4">11061_1 CR5-6</strain>
    </source>
</reference>
<dbReference type="OrthoDB" id="1673781at2759"/>
<gene>
    <name evidence="3" type="ORF">PHLGIDRAFT_79483</name>
</gene>
<dbReference type="PANTHER" id="PTHR28242:SF52">
    <property type="entry name" value="PHOSPHORELAY INTERMEDIATE PROTEIN YPD1"/>
    <property type="match status" value="1"/>
</dbReference>
<organism evidence="3 4">
    <name type="scientific">Phlebiopsis gigantea (strain 11061_1 CR5-6)</name>
    <name type="common">White-rot fungus</name>
    <name type="synonym">Peniophora gigantea</name>
    <dbReference type="NCBI Taxonomy" id="745531"/>
    <lineage>
        <taxon>Eukaryota</taxon>
        <taxon>Fungi</taxon>
        <taxon>Dikarya</taxon>
        <taxon>Basidiomycota</taxon>
        <taxon>Agaricomycotina</taxon>
        <taxon>Agaricomycetes</taxon>
        <taxon>Polyporales</taxon>
        <taxon>Phanerochaetaceae</taxon>
        <taxon>Phlebiopsis</taxon>
    </lineage>
</organism>
<sequence>PLQSCSQTHAPCPRPHPPEIIDMETFEQILELDEDDTHDFSSGMAWQYFSQAQVTFKEMDEALEKTDLTQLSHLGHFLKGSSAALGVNKVRTVCEKIQHYGLLWDDDTHKDLSRQEALDKITPLLPVGKKGYAEAETWLKSWFKVRGVNSPTEDDE</sequence>
<dbReference type="Gene3D" id="1.20.120.160">
    <property type="entry name" value="HPT domain"/>
    <property type="match status" value="1"/>
</dbReference>
<dbReference type="InterPro" id="IPR008207">
    <property type="entry name" value="Sig_transdc_His_kin_Hpt_dom"/>
</dbReference>
<keyword evidence="4" id="KW-1185">Reference proteome</keyword>
<feature type="domain" description="HPt" evidence="2">
    <location>
        <begin position="37"/>
        <end position="142"/>
    </location>
</feature>
<dbReference type="SUPFAM" id="SSF47226">
    <property type="entry name" value="Histidine-containing phosphotransfer domain, HPT domain"/>
    <property type="match status" value="1"/>
</dbReference>
<dbReference type="EMBL" id="KN840694">
    <property type="protein sequence ID" value="KIP02193.1"/>
    <property type="molecule type" value="Genomic_DNA"/>
</dbReference>
<evidence type="ECO:0000313" key="4">
    <source>
        <dbReference type="Proteomes" id="UP000053257"/>
    </source>
</evidence>
<feature type="non-terminal residue" evidence="3">
    <location>
        <position position="1"/>
    </location>
</feature>
<dbReference type="Proteomes" id="UP000053257">
    <property type="component" value="Unassembled WGS sequence"/>
</dbReference>
<dbReference type="PROSITE" id="PS50894">
    <property type="entry name" value="HPT"/>
    <property type="match status" value="1"/>
</dbReference>
<feature type="modified residue" description="Phosphohistidine" evidence="1">
    <location>
        <position position="76"/>
    </location>
</feature>
<evidence type="ECO:0000259" key="2">
    <source>
        <dbReference type="PROSITE" id="PS50894"/>
    </source>
</evidence>
<dbReference type="PANTHER" id="PTHR28242">
    <property type="entry name" value="PHOSPHORELAY INTERMEDIATE PROTEIN YPD1"/>
    <property type="match status" value="1"/>
</dbReference>
<proteinExistence type="predicted"/>
<protein>
    <recommendedName>
        <fullName evidence="2">HPt domain-containing protein</fullName>
    </recommendedName>
</protein>
<dbReference type="GO" id="GO:0005634">
    <property type="term" value="C:nucleus"/>
    <property type="evidence" value="ECO:0007669"/>
    <property type="project" value="TreeGrafter"/>
</dbReference>
<evidence type="ECO:0000313" key="3">
    <source>
        <dbReference type="EMBL" id="KIP02193.1"/>
    </source>
</evidence>
<dbReference type="GO" id="GO:0000160">
    <property type="term" value="P:phosphorelay signal transduction system"/>
    <property type="evidence" value="ECO:0007669"/>
    <property type="project" value="InterPro"/>
</dbReference>
<dbReference type="InterPro" id="IPR045871">
    <property type="entry name" value="AHP1-5/YPD1"/>
</dbReference>
<dbReference type="Pfam" id="PF01627">
    <property type="entry name" value="Hpt"/>
    <property type="match status" value="1"/>
</dbReference>
<dbReference type="GO" id="GO:0009927">
    <property type="term" value="F:histidine phosphotransfer kinase activity"/>
    <property type="evidence" value="ECO:0007669"/>
    <property type="project" value="InterPro"/>
</dbReference>
<dbReference type="AlphaFoldDB" id="A0A0C3PB96"/>
<dbReference type="GO" id="GO:0043424">
    <property type="term" value="F:protein histidine kinase binding"/>
    <property type="evidence" value="ECO:0007669"/>
    <property type="project" value="InterPro"/>
</dbReference>
<keyword evidence="1" id="KW-0597">Phosphoprotein</keyword>
<evidence type="ECO:0000256" key="1">
    <source>
        <dbReference type="PROSITE-ProRule" id="PRU00110"/>
    </source>
</evidence>
<dbReference type="CDD" id="cd00088">
    <property type="entry name" value="HPT"/>
    <property type="match status" value="1"/>
</dbReference>
<dbReference type="HOGENOM" id="CLU_085158_2_1_1"/>
<dbReference type="InterPro" id="IPR036641">
    <property type="entry name" value="HPT_dom_sf"/>
</dbReference>
<name>A0A0C3PB96_PHLG1</name>